<evidence type="ECO:0000313" key="2">
    <source>
        <dbReference type="EMBL" id="MBW7571607.1"/>
    </source>
</evidence>
<evidence type="ECO:0000313" key="3">
    <source>
        <dbReference type="Proteomes" id="UP000719942"/>
    </source>
</evidence>
<name>A0ABS7DKJ9_9FIRM</name>
<dbReference type="Proteomes" id="UP000719942">
    <property type="component" value="Unassembled WGS sequence"/>
</dbReference>
<protein>
    <recommendedName>
        <fullName evidence="1">DUF7674 domain-containing protein</fullName>
    </recommendedName>
</protein>
<sequence length="263" mass="29722">MEQKAFDLIAEKVGAVLDGQGFVRTGEVQQDGEGRSVLFKGENTAYSILYNQGKKRFELRTCDAEDGEPDLKWKSISIWLFDPETDSLSEADSIVNDFVETIEGPKRLAAAKTKKKRKKDDENNADPLFFFNRFVGIFPELKDELNYEKSQYDEVRAVHFAKESLVPKVDMLCSQSGRTDSIKRCCDLLNDMYANGDMDVRSIITIVVLNGLSSQSVENMKPMFTDDLKKGFTAGLKFKGKVVKPAKKKKEKRFVAANLNDMK</sequence>
<dbReference type="RefSeq" id="WP_219964007.1">
    <property type="nucleotide sequence ID" value="NZ_JAGFNZ010000001.1"/>
</dbReference>
<keyword evidence="3" id="KW-1185">Reference proteome</keyword>
<comment type="caution">
    <text evidence="2">The sequence shown here is derived from an EMBL/GenBank/DDBJ whole genome shotgun (WGS) entry which is preliminary data.</text>
</comment>
<gene>
    <name evidence="2" type="ORF">J5W02_02165</name>
</gene>
<dbReference type="EMBL" id="JAGFNZ010000001">
    <property type="protein sequence ID" value="MBW7571607.1"/>
    <property type="molecule type" value="Genomic_DNA"/>
</dbReference>
<reference evidence="2 3" key="1">
    <citation type="submission" date="2021-03" db="EMBL/GenBank/DDBJ databases">
        <title>Caproiciproducens sp. nov. isolated from feces of cow.</title>
        <authorList>
            <person name="Choi J.-Y."/>
        </authorList>
    </citation>
    <scope>NUCLEOTIDE SEQUENCE [LARGE SCALE GENOMIC DNA]</scope>
    <source>
        <strain evidence="2 3">AGMB10547</strain>
    </source>
</reference>
<evidence type="ECO:0000259" key="1">
    <source>
        <dbReference type="Pfam" id="PF24722"/>
    </source>
</evidence>
<dbReference type="InterPro" id="IPR056091">
    <property type="entry name" value="DUF7674"/>
</dbReference>
<dbReference type="Pfam" id="PF24722">
    <property type="entry name" value="DUF7674"/>
    <property type="match status" value="1"/>
</dbReference>
<accession>A0ABS7DKJ9</accession>
<feature type="domain" description="DUF7674" evidence="1">
    <location>
        <begin position="131"/>
        <end position="232"/>
    </location>
</feature>
<proteinExistence type="predicted"/>
<organism evidence="2 3">
    <name type="scientific">Caproiciproducens faecalis</name>
    <dbReference type="NCBI Taxonomy" id="2820301"/>
    <lineage>
        <taxon>Bacteria</taxon>
        <taxon>Bacillati</taxon>
        <taxon>Bacillota</taxon>
        <taxon>Clostridia</taxon>
        <taxon>Eubacteriales</taxon>
        <taxon>Acutalibacteraceae</taxon>
        <taxon>Caproiciproducens</taxon>
    </lineage>
</organism>